<feature type="region of interest" description="Disordered" evidence="1">
    <location>
        <begin position="1316"/>
        <end position="1360"/>
    </location>
</feature>
<dbReference type="Proteomes" id="UP001197093">
    <property type="component" value="Unassembled WGS sequence"/>
</dbReference>
<keyword evidence="4" id="KW-1185">Reference proteome</keyword>
<dbReference type="Pfam" id="PF06985">
    <property type="entry name" value="HET"/>
    <property type="match status" value="1"/>
</dbReference>
<dbReference type="PANTHER" id="PTHR10622">
    <property type="entry name" value="HET DOMAIN-CONTAINING PROTEIN"/>
    <property type="match status" value="1"/>
</dbReference>
<feature type="region of interest" description="Disordered" evidence="1">
    <location>
        <begin position="1154"/>
        <end position="1176"/>
    </location>
</feature>
<feature type="region of interest" description="Disordered" evidence="1">
    <location>
        <begin position="1014"/>
        <end position="1036"/>
    </location>
</feature>
<sequence>MALPLDTAKLQGNAMAKVLDMVDLTPETLAKTFKDFGESPEKLRALLNLWFVPWFKPTFVPDQKHAVAGLRDVEFLGTADLPPGQLPYRMFDIETGNLVEFPAIGARGQYCMLSHRWKGVELTLSYIKEARRKELERARDARKQGRTTKCSGKKGDVELVLNQSRLDIEEQESLVRDLYVEEEPAQTPGSVEIGRLLNRRLKARGAEDALGWARDSEDQIRSKLRFAQMEQRIFSHLVDQMQEQVQEKLEEHLGPPDEADKTRLSSSSSLGVGNEVVNGVRAELTAAEYKLKTAQANRDSVQGDIEYFQRHHHLRDALDELVRRLQMWKSAIKLERAIELADEIFKTKLFQHREKCYLWTDTCCIDKSNGGELSESLSLMGDWYADAEFTLVQIDTPYREADAVRDWQRFEVERKGGKVTDTKPNIQGFGDVKGYRPEWSTRAWTLQELVMSKTTFYVNSEWTPLSRPVESLGYFYYLIPFIALYTRGDSTNIYASSGNLQGFWNVSILENIAGSQGSLGGLERLRENIKGRKDEVVRVEVAQKLIALLEAVGVPIPSNLTAETSTSELARAVYIAAADSADDRETSSGRREILRQLQQHLPKPDLSSLPGNLSEKETTEEMAQHAINFILQCLVAETEELILADRKYVADFGQVEQLGAWQQGTGRTGFSAQSVLEVSGKRKATVATDRSYALMGVLGVRFPTFPAEGYVKALARLLDEVVITRNDVSVFNWTGMEMGSSIRGRSMYPSSHTAYGNLEDRGKRYNLLLSARAQDKMADVVATYHTVIHTLRSAIDFLKDKERKSLPLNWIERIVQLILLNGFRELKPQQDAFGRIIGYIGEYCKKERLEAAKEKEAKMAETAATSPTTPDKETYDAVHVVHAVIVNPFVVGAIVAIILDVVLFVAREEDVDTGKKASKFSGLGKSVKAPSFGLLKKGSDSTPIQDPVAAEAPATPQSPEPADAISDPPPPYEKVETAPSWQVVDREVMEYLSTPTTLGVTKSLPEDVQSIKFEQPRLEHPSTRSSRKQSFEDHNLDTISPNPIIVNNSGIEGLFDIQRVIVTMISPDKLRRQIAKAASPHNKISGWCSISTGFARVITSFACERHILEQELDVIESVEAQVLREQDKDKGNKRADRLLKTLSITKSAAEQAINPHTHDPSHPQPPKDTSTNTTTTTEERLITRMLAFIQQPHLPLIAGEWVLARFSSTPGAHWFLCHLTLGPTPHQYYGQRIAAGAIDFHDATPEPGLVHAWQTYMDRKKRKMCYLLGDYLRGRMMGREGEERLRAGEGFARQGLDAAVKGVGVRVGVVGWGLGGATATTTTTTGPEEGKVSTGGEEGSGEAGQSGVESDDEEEEEQSVLDKVLGQGKLAAKALGEYTVLAVAEKLFEMRADHLDKTLATAVLKRTPKSLRTAVENINDNKSFLPAMFHSSTRVHMF</sequence>
<evidence type="ECO:0000313" key="4">
    <source>
        <dbReference type="Proteomes" id="UP001197093"/>
    </source>
</evidence>
<feature type="domain" description="Heterokaryon incompatibility" evidence="2">
    <location>
        <begin position="349"/>
        <end position="448"/>
    </location>
</feature>
<name>A0AAD4I057_9PEZI</name>
<accession>A0AAD4I057</accession>
<organism evidence="3 4">
    <name type="scientific">Staphylotrichum longicolle</name>
    <dbReference type="NCBI Taxonomy" id="669026"/>
    <lineage>
        <taxon>Eukaryota</taxon>
        <taxon>Fungi</taxon>
        <taxon>Dikarya</taxon>
        <taxon>Ascomycota</taxon>
        <taxon>Pezizomycotina</taxon>
        <taxon>Sordariomycetes</taxon>
        <taxon>Sordariomycetidae</taxon>
        <taxon>Sordariales</taxon>
        <taxon>Chaetomiaceae</taxon>
        <taxon>Staphylotrichum</taxon>
    </lineage>
</organism>
<feature type="compositionally biased region" description="Low complexity" evidence="1">
    <location>
        <begin position="1317"/>
        <end position="1326"/>
    </location>
</feature>
<feature type="compositionally biased region" description="Acidic residues" evidence="1">
    <location>
        <begin position="1349"/>
        <end position="1359"/>
    </location>
</feature>
<gene>
    <name evidence="3" type="ORF">NEMBOFW57_004126</name>
</gene>
<proteinExistence type="predicted"/>
<evidence type="ECO:0000256" key="1">
    <source>
        <dbReference type="SAM" id="MobiDB-lite"/>
    </source>
</evidence>
<dbReference type="InterPro" id="IPR010730">
    <property type="entry name" value="HET"/>
</dbReference>
<protein>
    <recommendedName>
        <fullName evidence="2">Heterokaryon incompatibility domain-containing protein</fullName>
    </recommendedName>
</protein>
<evidence type="ECO:0000259" key="2">
    <source>
        <dbReference type="Pfam" id="PF06985"/>
    </source>
</evidence>
<dbReference type="EMBL" id="JAHCVI010000001">
    <property type="protein sequence ID" value="KAG7294064.1"/>
    <property type="molecule type" value="Genomic_DNA"/>
</dbReference>
<feature type="region of interest" description="Disordered" evidence="1">
    <location>
        <begin position="936"/>
        <end position="979"/>
    </location>
</feature>
<dbReference type="PANTHER" id="PTHR10622:SF10">
    <property type="entry name" value="HET DOMAIN-CONTAINING PROTEIN"/>
    <property type="match status" value="1"/>
</dbReference>
<reference evidence="3" key="1">
    <citation type="submission" date="2023-02" db="EMBL/GenBank/DDBJ databases">
        <authorList>
            <person name="Palmer J.M."/>
        </authorList>
    </citation>
    <scope>NUCLEOTIDE SEQUENCE</scope>
    <source>
        <strain evidence="3">FW57</strain>
    </source>
</reference>
<comment type="caution">
    <text evidence="3">The sequence shown here is derived from an EMBL/GenBank/DDBJ whole genome shotgun (WGS) entry which is preliminary data.</text>
</comment>
<evidence type="ECO:0000313" key="3">
    <source>
        <dbReference type="EMBL" id="KAG7294064.1"/>
    </source>
</evidence>